<sequence>MKTLTAGLTTMGLTTAVLASSVSAASTFEIVNTQFIAGVSYQEQQKAMDSLNSIVKHFDGFQSRSYFYSEELNRWTDIVIWESLELAKSASVKAMEDPHAQQVFSIMDMETTIFSHYRSIGHIEAETTTK</sequence>
<dbReference type="Proteomes" id="UP000093173">
    <property type="component" value="Unassembled WGS sequence"/>
</dbReference>
<reference evidence="3" key="1">
    <citation type="submission" date="2016-06" db="EMBL/GenBank/DDBJ databases">
        <authorList>
            <person name="Hehemann J.-H."/>
            <person name="Arevalo P."/>
            <person name="Datta M.S."/>
            <person name="Polz M.F."/>
        </authorList>
    </citation>
    <scope>NUCLEOTIDE SEQUENCE [LARGE SCALE GENOMIC DNA]</scope>
    <source>
        <strain evidence="3">9CSC122</strain>
    </source>
</reference>
<evidence type="ECO:0008006" key="4">
    <source>
        <dbReference type="Google" id="ProtNLM"/>
    </source>
</evidence>
<organism evidence="2 3">
    <name type="scientific">Vibrio genomosp. F10</name>
    <dbReference type="NCBI Taxonomy" id="723171"/>
    <lineage>
        <taxon>Bacteria</taxon>
        <taxon>Pseudomonadati</taxon>
        <taxon>Pseudomonadota</taxon>
        <taxon>Gammaproteobacteria</taxon>
        <taxon>Vibrionales</taxon>
        <taxon>Vibrionaceae</taxon>
        <taxon>Vibrio</taxon>
    </lineage>
</organism>
<feature type="chain" id="PRO_5008634772" description="ABM domain-containing protein" evidence="1">
    <location>
        <begin position="20"/>
        <end position="130"/>
    </location>
</feature>
<dbReference type="InterPro" id="IPR011008">
    <property type="entry name" value="Dimeric_a/b-barrel"/>
</dbReference>
<feature type="signal peptide" evidence="1">
    <location>
        <begin position="1"/>
        <end position="19"/>
    </location>
</feature>
<dbReference type="SUPFAM" id="SSF54909">
    <property type="entry name" value="Dimeric alpha+beta barrel"/>
    <property type="match status" value="1"/>
</dbReference>
<dbReference type="RefSeq" id="WP_017037057.1">
    <property type="nucleotide sequence ID" value="NZ_JBNGCH010000343.1"/>
</dbReference>
<proteinExistence type="predicted"/>
<keyword evidence="1" id="KW-0732">Signal</keyword>
<evidence type="ECO:0000313" key="3">
    <source>
        <dbReference type="Proteomes" id="UP000093173"/>
    </source>
</evidence>
<name>A0A1B9R130_9VIBR</name>
<accession>A0A1B9R130</accession>
<dbReference type="EMBL" id="MAJZ01000343">
    <property type="protein sequence ID" value="OCH77892.1"/>
    <property type="molecule type" value="Genomic_DNA"/>
</dbReference>
<dbReference type="AlphaFoldDB" id="A0A1B9R130"/>
<keyword evidence="3" id="KW-1185">Reference proteome</keyword>
<evidence type="ECO:0000256" key="1">
    <source>
        <dbReference type="SAM" id="SignalP"/>
    </source>
</evidence>
<gene>
    <name evidence="2" type="ORF">A6E14_06965</name>
</gene>
<protein>
    <recommendedName>
        <fullName evidence="4">ABM domain-containing protein</fullName>
    </recommendedName>
</protein>
<evidence type="ECO:0000313" key="2">
    <source>
        <dbReference type="EMBL" id="OCH77892.1"/>
    </source>
</evidence>
<comment type="caution">
    <text evidence="2">The sequence shown here is derived from an EMBL/GenBank/DDBJ whole genome shotgun (WGS) entry which is preliminary data.</text>
</comment>